<feature type="domain" description="Fe2OG dioxygenase" evidence="2">
    <location>
        <begin position="128"/>
        <end position="226"/>
    </location>
</feature>
<dbReference type="GO" id="GO:0008198">
    <property type="term" value="F:ferrous iron binding"/>
    <property type="evidence" value="ECO:0007669"/>
    <property type="project" value="TreeGrafter"/>
</dbReference>
<dbReference type="Gene3D" id="2.60.120.590">
    <property type="entry name" value="Alpha-ketoglutarate-dependent dioxygenase AlkB-like"/>
    <property type="match status" value="1"/>
</dbReference>
<dbReference type="GO" id="GO:0035516">
    <property type="term" value="F:broad specificity oxidative DNA demethylase activity"/>
    <property type="evidence" value="ECO:0007669"/>
    <property type="project" value="TreeGrafter"/>
</dbReference>
<dbReference type="GO" id="GO:0051747">
    <property type="term" value="F:cytosine C-5 DNA demethylase activity"/>
    <property type="evidence" value="ECO:0007669"/>
    <property type="project" value="TreeGrafter"/>
</dbReference>
<dbReference type="InterPro" id="IPR037151">
    <property type="entry name" value="AlkB-like_sf"/>
</dbReference>
<evidence type="ECO:0000256" key="1">
    <source>
        <dbReference type="PIRSR" id="PIRSR632852-1"/>
    </source>
</evidence>
<feature type="binding site" evidence="1">
    <location>
        <position position="137"/>
    </location>
    <ligand>
        <name>2-oxoglutarate</name>
        <dbReference type="ChEBI" id="CHEBI:16810"/>
    </ligand>
</feature>
<protein>
    <submittedName>
        <fullName evidence="3">19744_t:CDS:1</fullName>
    </submittedName>
</protein>
<evidence type="ECO:0000313" key="4">
    <source>
        <dbReference type="Proteomes" id="UP000789759"/>
    </source>
</evidence>
<dbReference type="InterPro" id="IPR005123">
    <property type="entry name" value="Oxoglu/Fe-dep_dioxygenase_dom"/>
</dbReference>
<dbReference type="Pfam" id="PF13532">
    <property type="entry name" value="2OG-FeII_Oxy_2"/>
    <property type="match status" value="1"/>
</dbReference>
<feature type="binding site" evidence="1">
    <location>
        <position position="223"/>
    </location>
    <ligand>
        <name>2-oxoglutarate</name>
        <dbReference type="ChEBI" id="CHEBI:16810"/>
    </ligand>
</feature>
<dbReference type="PANTHER" id="PTHR31573">
    <property type="entry name" value="ALPHA-KETOGLUTARATE-DEPENDENT DIOXYGENASE ALKB HOMOLOG 2"/>
    <property type="match status" value="1"/>
</dbReference>
<proteinExistence type="predicted"/>
<dbReference type="InterPro" id="IPR027450">
    <property type="entry name" value="AlkB-like"/>
</dbReference>
<dbReference type="PROSITE" id="PS51471">
    <property type="entry name" value="FE2OG_OXY"/>
    <property type="match status" value="1"/>
</dbReference>
<evidence type="ECO:0000313" key="3">
    <source>
        <dbReference type="EMBL" id="CAG8796971.1"/>
    </source>
</evidence>
<keyword evidence="4" id="KW-1185">Reference proteome</keyword>
<feature type="binding site" evidence="1">
    <location>
        <begin position="75"/>
        <end position="77"/>
    </location>
    <ligand>
        <name>substrate</name>
    </ligand>
</feature>
<dbReference type="AlphaFoldDB" id="A0A9N9P8L6"/>
<reference evidence="3" key="1">
    <citation type="submission" date="2021-06" db="EMBL/GenBank/DDBJ databases">
        <authorList>
            <person name="Kallberg Y."/>
            <person name="Tangrot J."/>
            <person name="Rosling A."/>
        </authorList>
    </citation>
    <scope>NUCLEOTIDE SEQUENCE</scope>
    <source>
        <strain evidence="3">FL966</strain>
    </source>
</reference>
<organism evidence="3 4">
    <name type="scientific">Cetraspora pellucida</name>
    <dbReference type="NCBI Taxonomy" id="1433469"/>
    <lineage>
        <taxon>Eukaryota</taxon>
        <taxon>Fungi</taxon>
        <taxon>Fungi incertae sedis</taxon>
        <taxon>Mucoromycota</taxon>
        <taxon>Glomeromycotina</taxon>
        <taxon>Glomeromycetes</taxon>
        <taxon>Diversisporales</taxon>
        <taxon>Gigasporaceae</taxon>
        <taxon>Cetraspora</taxon>
    </lineage>
</organism>
<feature type="binding site" evidence="1">
    <location>
        <begin position="96"/>
        <end position="98"/>
    </location>
    <ligand>
        <name>substrate</name>
    </ligand>
</feature>
<dbReference type="OrthoDB" id="545910at2759"/>
<comment type="caution">
    <text evidence="3">The sequence shown here is derived from an EMBL/GenBank/DDBJ whole genome shotgun (WGS) entry which is preliminary data.</text>
</comment>
<feature type="binding site" evidence="1">
    <location>
        <position position="221"/>
    </location>
    <ligand>
        <name>2-oxoglutarate</name>
        <dbReference type="ChEBI" id="CHEBI:16810"/>
    </ligand>
</feature>
<accession>A0A9N9P8L6</accession>
<dbReference type="SUPFAM" id="SSF51197">
    <property type="entry name" value="Clavaminate synthase-like"/>
    <property type="match status" value="1"/>
</dbReference>
<dbReference type="InterPro" id="IPR032852">
    <property type="entry name" value="ALKBH2"/>
</dbReference>
<feature type="binding site" evidence="1">
    <location>
        <position position="205"/>
    </location>
    <ligand>
        <name>2-oxoglutarate</name>
        <dbReference type="ChEBI" id="CHEBI:16810"/>
    </ligand>
</feature>
<name>A0A9N9P8L6_9GLOM</name>
<feature type="binding site" evidence="1">
    <location>
        <position position="135"/>
    </location>
    <ligand>
        <name>2-oxoglutarate</name>
        <dbReference type="ChEBI" id="CHEBI:16810"/>
    </ligand>
</feature>
<feature type="binding site" evidence="1">
    <location>
        <position position="150"/>
    </location>
    <ligand>
        <name>substrate</name>
    </ligand>
</feature>
<gene>
    <name evidence="3" type="ORF">CPELLU_LOCUS17401</name>
</gene>
<sequence>MKRRAQDEIITRKKTKALNTLHSHSPNHEQNFIQLEMSKAQVYYYPSVFSLQDCLKYYSDLVTLPYWSRPIFKIFGRLAKAARLTCSFGSTPDKVYRYSGTAAKVDSIDYPPSITVIKDKIESILDTKFNFVLLNWYQNGNDSIGSHADDEKGLAPQGVIACVSFGAPRTFIFQNKSDKKLVHKIVLENGSLTVMKGTTQQFWKHSIPKEKSIKDGRISLTFRQLQ</sequence>
<dbReference type="PANTHER" id="PTHR31573:SF1">
    <property type="entry name" value="DNA OXIDATIVE DEMETHYLASE ALKBH2"/>
    <property type="match status" value="1"/>
</dbReference>
<dbReference type="EMBL" id="CAJVQA010029452">
    <property type="protein sequence ID" value="CAG8796971.1"/>
    <property type="molecule type" value="Genomic_DNA"/>
</dbReference>
<evidence type="ECO:0000259" key="2">
    <source>
        <dbReference type="PROSITE" id="PS51471"/>
    </source>
</evidence>
<dbReference type="GO" id="GO:0006307">
    <property type="term" value="P:DNA alkylation repair"/>
    <property type="evidence" value="ECO:0007669"/>
    <property type="project" value="TreeGrafter"/>
</dbReference>
<dbReference type="Proteomes" id="UP000789759">
    <property type="component" value="Unassembled WGS sequence"/>
</dbReference>
<feature type="binding site" evidence="1">
    <location>
        <position position="147"/>
    </location>
    <ligand>
        <name>2-oxoglutarate</name>
        <dbReference type="ChEBI" id="CHEBI:16810"/>
    </ligand>
</feature>
<feature type="binding site" evidence="1">
    <location>
        <position position="217"/>
    </location>
    <ligand>
        <name>2-oxoglutarate</name>
        <dbReference type="ChEBI" id="CHEBI:16810"/>
    </ligand>
</feature>